<dbReference type="AlphaFoldDB" id="A0A6H5GTD3"/>
<keyword evidence="3" id="KW-1185">Reference proteome</keyword>
<dbReference type="EMBL" id="CADCXU010017641">
    <property type="protein sequence ID" value="CAB0006390.1"/>
    <property type="molecule type" value="Genomic_DNA"/>
</dbReference>
<sequence>MLPAVRSFCRTKTYPVRRSNFNAGIVIRRESFSSNVSGVTSLPDPYLLIIWMFEVRDLKSNRAESSRRRPIWAKAGLTSRYTKQFFLSGTIRCPLYDDVTQILKSPYRPQSIDNRPNDSLLDESRPHD</sequence>
<evidence type="ECO:0000256" key="1">
    <source>
        <dbReference type="SAM" id="MobiDB-lite"/>
    </source>
</evidence>
<organism evidence="2 3">
    <name type="scientific">Nesidiocoris tenuis</name>
    <dbReference type="NCBI Taxonomy" id="355587"/>
    <lineage>
        <taxon>Eukaryota</taxon>
        <taxon>Metazoa</taxon>
        <taxon>Ecdysozoa</taxon>
        <taxon>Arthropoda</taxon>
        <taxon>Hexapoda</taxon>
        <taxon>Insecta</taxon>
        <taxon>Pterygota</taxon>
        <taxon>Neoptera</taxon>
        <taxon>Paraneoptera</taxon>
        <taxon>Hemiptera</taxon>
        <taxon>Heteroptera</taxon>
        <taxon>Panheteroptera</taxon>
        <taxon>Cimicomorpha</taxon>
        <taxon>Miridae</taxon>
        <taxon>Dicyphina</taxon>
        <taxon>Nesidiocoris</taxon>
    </lineage>
</organism>
<name>A0A6H5GTD3_9HEMI</name>
<dbReference type="Proteomes" id="UP000479000">
    <property type="component" value="Unassembled WGS sequence"/>
</dbReference>
<proteinExistence type="predicted"/>
<evidence type="ECO:0000313" key="3">
    <source>
        <dbReference type="Proteomes" id="UP000479000"/>
    </source>
</evidence>
<feature type="non-terminal residue" evidence="2">
    <location>
        <position position="128"/>
    </location>
</feature>
<feature type="region of interest" description="Disordered" evidence="1">
    <location>
        <begin position="107"/>
        <end position="128"/>
    </location>
</feature>
<gene>
    <name evidence="2" type="ORF">NTEN_LOCUS11867</name>
</gene>
<accession>A0A6H5GTD3</accession>
<protein>
    <submittedName>
        <fullName evidence="2">Uncharacterized protein</fullName>
    </submittedName>
</protein>
<reference evidence="2 3" key="1">
    <citation type="submission" date="2020-02" db="EMBL/GenBank/DDBJ databases">
        <authorList>
            <person name="Ferguson B K."/>
        </authorList>
    </citation>
    <scope>NUCLEOTIDE SEQUENCE [LARGE SCALE GENOMIC DNA]</scope>
</reference>
<evidence type="ECO:0000313" key="2">
    <source>
        <dbReference type="EMBL" id="CAB0006390.1"/>
    </source>
</evidence>